<dbReference type="Proteomes" id="UP001172457">
    <property type="component" value="Chromosome 2"/>
</dbReference>
<dbReference type="GO" id="GO:0046983">
    <property type="term" value="F:protein dimerization activity"/>
    <property type="evidence" value="ECO:0007669"/>
    <property type="project" value="InterPro"/>
</dbReference>
<dbReference type="SUPFAM" id="SSF47459">
    <property type="entry name" value="HLH, helix-loop-helix DNA-binding domain"/>
    <property type="match status" value="1"/>
</dbReference>
<sequence>MDRRVMECNGSSSSSRVDRRTIEKNRRIQMKALYSQLHSLVPHDSSREMISLPDQLQEAANYIKKLQIKLEKMNEEKDNLMGVKKLEIIQDHKKIANPNLSVGQQRTPQIDVRETGSSLEAILITGVDFKFMFTETIRVIHEEGFNVVNASFSIVNNRVLHTIHAQAVSSGNLLAGGLKPAGWEALAGTATPLSGFSGFEGKRVGHSTIGESYGQENGVSRIIKRLNSLVYGI</sequence>
<protein>
    <recommendedName>
        <fullName evidence="6">BHLH domain-containing protein</fullName>
    </recommendedName>
</protein>
<name>A0AA38U601_9ASTR</name>
<evidence type="ECO:0000256" key="2">
    <source>
        <dbReference type="ARBA" id="ARBA00023015"/>
    </source>
</evidence>
<keyword evidence="3" id="KW-0804">Transcription</keyword>
<organism evidence="7 8">
    <name type="scientific">Centaurea solstitialis</name>
    <name type="common">yellow star-thistle</name>
    <dbReference type="NCBI Taxonomy" id="347529"/>
    <lineage>
        <taxon>Eukaryota</taxon>
        <taxon>Viridiplantae</taxon>
        <taxon>Streptophyta</taxon>
        <taxon>Embryophyta</taxon>
        <taxon>Tracheophyta</taxon>
        <taxon>Spermatophyta</taxon>
        <taxon>Magnoliopsida</taxon>
        <taxon>eudicotyledons</taxon>
        <taxon>Gunneridae</taxon>
        <taxon>Pentapetalae</taxon>
        <taxon>asterids</taxon>
        <taxon>campanulids</taxon>
        <taxon>Asterales</taxon>
        <taxon>Asteraceae</taxon>
        <taxon>Carduoideae</taxon>
        <taxon>Cardueae</taxon>
        <taxon>Centaureinae</taxon>
        <taxon>Centaurea</taxon>
    </lineage>
</organism>
<dbReference type="Gene3D" id="4.10.280.10">
    <property type="entry name" value="Helix-loop-helix DNA-binding domain"/>
    <property type="match status" value="1"/>
</dbReference>
<dbReference type="InterPro" id="IPR036638">
    <property type="entry name" value="HLH_DNA-bd_sf"/>
</dbReference>
<dbReference type="EMBL" id="JARYMX010000002">
    <property type="protein sequence ID" value="KAJ9563123.1"/>
    <property type="molecule type" value="Genomic_DNA"/>
</dbReference>
<gene>
    <name evidence="7" type="ORF">OSB04_008283</name>
</gene>
<reference evidence="7" key="1">
    <citation type="submission" date="2023-03" db="EMBL/GenBank/DDBJ databases">
        <title>Chromosome-scale reference genome and RAD-based genetic map of yellow starthistle (Centaurea solstitialis) reveal putative structural variation and QTLs associated with invader traits.</title>
        <authorList>
            <person name="Reatini B."/>
            <person name="Cang F.A."/>
            <person name="Jiang Q."/>
            <person name="Mckibben M.T.W."/>
            <person name="Barker M.S."/>
            <person name="Rieseberg L.H."/>
            <person name="Dlugosch K.M."/>
        </authorList>
    </citation>
    <scope>NUCLEOTIDE SEQUENCE</scope>
    <source>
        <strain evidence="7">CAN-66</strain>
        <tissue evidence="7">Leaf</tissue>
    </source>
</reference>
<dbReference type="PANTHER" id="PTHR13935:SF90">
    <property type="entry name" value="TRANSCRIPTION FACTOR BHLH162"/>
    <property type="match status" value="1"/>
</dbReference>
<dbReference type="Pfam" id="PF00010">
    <property type="entry name" value="HLH"/>
    <property type="match status" value="1"/>
</dbReference>
<evidence type="ECO:0000256" key="4">
    <source>
        <dbReference type="ARBA" id="ARBA00023242"/>
    </source>
</evidence>
<comment type="subcellular location">
    <subcellularLocation>
        <location evidence="1">Nucleus</location>
    </subcellularLocation>
</comment>
<dbReference type="InterPro" id="IPR015660">
    <property type="entry name" value="MASH1/Ascl1a-like"/>
</dbReference>
<evidence type="ECO:0000256" key="5">
    <source>
        <dbReference type="SAM" id="Coils"/>
    </source>
</evidence>
<keyword evidence="4" id="KW-0539">Nucleus</keyword>
<comment type="caution">
    <text evidence="7">The sequence shown here is derived from an EMBL/GenBank/DDBJ whole genome shotgun (WGS) entry which is preliminary data.</text>
</comment>
<dbReference type="PANTHER" id="PTHR13935">
    <property type="entry name" value="ACHAETE-SCUTE TRANSCRIPTION FACTOR-RELATED"/>
    <property type="match status" value="1"/>
</dbReference>
<evidence type="ECO:0000256" key="3">
    <source>
        <dbReference type="ARBA" id="ARBA00023163"/>
    </source>
</evidence>
<dbReference type="GO" id="GO:0000977">
    <property type="term" value="F:RNA polymerase II transcription regulatory region sequence-specific DNA binding"/>
    <property type="evidence" value="ECO:0007669"/>
    <property type="project" value="TreeGrafter"/>
</dbReference>
<keyword evidence="2" id="KW-0805">Transcription regulation</keyword>
<dbReference type="PROSITE" id="PS50888">
    <property type="entry name" value="BHLH"/>
    <property type="match status" value="1"/>
</dbReference>
<feature type="coiled-coil region" evidence="5">
    <location>
        <begin position="56"/>
        <end position="83"/>
    </location>
</feature>
<dbReference type="InterPro" id="IPR011598">
    <property type="entry name" value="bHLH_dom"/>
</dbReference>
<keyword evidence="5" id="KW-0175">Coiled coil</keyword>
<feature type="domain" description="BHLH" evidence="6">
    <location>
        <begin position="14"/>
        <end position="66"/>
    </location>
</feature>
<proteinExistence type="predicted"/>
<evidence type="ECO:0000313" key="7">
    <source>
        <dbReference type="EMBL" id="KAJ9563123.1"/>
    </source>
</evidence>
<evidence type="ECO:0000259" key="6">
    <source>
        <dbReference type="PROSITE" id="PS50888"/>
    </source>
</evidence>
<dbReference type="AlphaFoldDB" id="A0AA38U601"/>
<evidence type="ECO:0000256" key="1">
    <source>
        <dbReference type="ARBA" id="ARBA00004123"/>
    </source>
</evidence>
<keyword evidence="8" id="KW-1185">Reference proteome</keyword>
<dbReference type="GO" id="GO:0090575">
    <property type="term" value="C:RNA polymerase II transcription regulator complex"/>
    <property type="evidence" value="ECO:0007669"/>
    <property type="project" value="TreeGrafter"/>
</dbReference>
<dbReference type="GO" id="GO:0000981">
    <property type="term" value="F:DNA-binding transcription factor activity, RNA polymerase II-specific"/>
    <property type="evidence" value="ECO:0007669"/>
    <property type="project" value="TreeGrafter"/>
</dbReference>
<accession>A0AA38U601</accession>
<evidence type="ECO:0000313" key="8">
    <source>
        <dbReference type="Proteomes" id="UP001172457"/>
    </source>
</evidence>